<comment type="caution">
    <text evidence="1">The sequence shown here is derived from an EMBL/GenBank/DDBJ whole genome shotgun (WGS) entry which is preliminary data.</text>
</comment>
<dbReference type="Proteomes" id="UP000288291">
    <property type="component" value="Unassembled WGS sequence"/>
</dbReference>
<sequence>MQKQKSKKTLKKKITNLGLALNSLNIGNERICQKLDEIVREHELTDPANFILSNDLVDKWRHYNASPTDPIIRKAISWLIKGTPEKFYEIVAPRSYLIDLLYQRIKEYNLEVTEPKLKNFKKQLMSKRSQYTTMRNESSSHARWDQLFEAILFCQLLEYSRQNNLRPFNLTLELYNQVMNPDVLITLVNTELLSKDIKKYIDSAPAIYERSLQLIAVQTLLKSIDGYLLLS</sequence>
<keyword evidence="2" id="KW-1185">Reference proteome</keyword>
<reference evidence="1 2" key="1">
    <citation type="submission" date="2018-12" db="EMBL/GenBank/DDBJ databases">
        <authorList>
            <person name="Meng J."/>
        </authorList>
    </citation>
    <scope>NUCLEOTIDE SEQUENCE [LARGE SCALE GENOMIC DNA]</scope>
    <source>
        <strain evidence="1 2">HT111-2</strain>
    </source>
</reference>
<protein>
    <submittedName>
        <fullName evidence="1">Uncharacterized protein</fullName>
    </submittedName>
</protein>
<evidence type="ECO:0000313" key="1">
    <source>
        <dbReference type="EMBL" id="RVU70716.1"/>
    </source>
</evidence>
<dbReference type="EMBL" id="RXIA01000014">
    <property type="protein sequence ID" value="RVU70716.1"/>
    <property type="molecule type" value="Genomic_DNA"/>
</dbReference>
<organism evidence="1 2">
    <name type="scientific">Lactobacillus xujianguonis</name>
    <dbReference type="NCBI Taxonomy" id="2495899"/>
    <lineage>
        <taxon>Bacteria</taxon>
        <taxon>Bacillati</taxon>
        <taxon>Bacillota</taxon>
        <taxon>Bacilli</taxon>
        <taxon>Lactobacillales</taxon>
        <taxon>Lactobacillaceae</taxon>
        <taxon>Lactobacillus</taxon>
    </lineage>
</organism>
<evidence type="ECO:0000313" key="2">
    <source>
        <dbReference type="Proteomes" id="UP000288291"/>
    </source>
</evidence>
<accession>A0A437SUW1</accession>
<dbReference type="AlphaFoldDB" id="A0A437SUW1"/>
<dbReference type="RefSeq" id="WP_103660846.1">
    <property type="nucleotide sequence ID" value="NZ_ML136882.1"/>
</dbReference>
<name>A0A437SUW1_9LACO</name>
<proteinExistence type="predicted"/>
<gene>
    <name evidence="1" type="ORF">EJK17_06230</name>
</gene>